<sequence>MSAQVLVAVTGMTPQVVTETLYGLAEREAPWPDRVKIITTRKGADVVSRGLFDEGHLAALCRELGRPTLNRDNVEILMVPDANGCPVDDARTLEDHEALADFIMDTVRQLTADDASVVHASIAGGRKTMTFYLGYAMSLFGRPQDRMSHVLVSEGYEGLPDFYYPTREPREIHDRFGNVLDARDARVSLADIPFIRQRDQLPDMLRSQGEGVSFRKLVDLINLGTHPQEIRIELHDAAMRLDIFEQQRWVESITFSSRFDWSWYQIVAEATRQLDGSLRRLATEEDGGHALGWQMLIQLSHSLGLPLDHPDDYRAQVRDWLDGHEATLEAAGIRLGDFESSMWLGLDVSQVTYRINRRLKEALPEALASYLKIEQMFDSRSGEHRGKRTRGGGYAINLSPGQIRRVD</sequence>
<evidence type="ECO:0000313" key="4">
    <source>
        <dbReference type="Proteomes" id="UP000326725"/>
    </source>
</evidence>
<organism evidence="3 4">
    <name type="scientific">Halomonas lysinitropha</name>
    <dbReference type="NCBI Taxonomy" id="2607506"/>
    <lineage>
        <taxon>Bacteria</taxon>
        <taxon>Pseudomonadati</taxon>
        <taxon>Pseudomonadota</taxon>
        <taxon>Gammaproteobacteria</taxon>
        <taxon>Oceanospirillales</taxon>
        <taxon>Halomonadaceae</taxon>
        <taxon>Halomonas</taxon>
    </lineage>
</organism>
<dbReference type="Proteomes" id="UP000326725">
    <property type="component" value="Unassembled WGS sequence"/>
</dbReference>
<feature type="region of interest" description="Disordered" evidence="1">
    <location>
        <begin position="381"/>
        <end position="407"/>
    </location>
</feature>
<reference evidence="3 4" key="1">
    <citation type="submission" date="2019-09" db="EMBL/GenBank/DDBJ databases">
        <authorList>
            <person name="Criscuolo A."/>
        </authorList>
    </citation>
    <scope>NUCLEOTIDE SEQUENCE [LARGE SCALE GENOMIC DNA]</scope>
    <source>
        <strain evidence="4">3(2)</strain>
    </source>
</reference>
<name>A0A5K1HZC4_9GAMM</name>
<proteinExistence type="predicted"/>
<feature type="domain" description="CRISPR system ring nuclease SSO2081-like" evidence="2">
    <location>
        <begin position="13"/>
        <end position="218"/>
    </location>
</feature>
<dbReference type="AlphaFoldDB" id="A0A5K1HZC4"/>
<dbReference type="RefSeq" id="WP_192576425.1">
    <property type="nucleotide sequence ID" value="NZ_CABVOU010000021.1"/>
</dbReference>
<accession>A0A5K1HZC4</accession>
<dbReference type="NCBIfam" id="TIGR02584">
    <property type="entry name" value="cas_NE0113"/>
    <property type="match status" value="1"/>
</dbReference>
<dbReference type="EMBL" id="CABVOU010000021">
    <property type="protein sequence ID" value="VVZ94636.1"/>
    <property type="molecule type" value="Genomic_DNA"/>
</dbReference>
<dbReference type="InterPro" id="IPR013413">
    <property type="entry name" value="CRISPR-assoc_prot_NE0113"/>
</dbReference>
<keyword evidence="4" id="KW-1185">Reference proteome</keyword>
<protein>
    <submittedName>
        <fullName evidence="3">CRISPR-associated protein (Cas_NE0113)</fullName>
    </submittedName>
</protein>
<evidence type="ECO:0000313" key="3">
    <source>
        <dbReference type="EMBL" id="VVZ94636.1"/>
    </source>
</evidence>
<evidence type="ECO:0000259" key="2">
    <source>
        <dbReference type="Pfam" id="PF09623"/>
    </source>
</evidence>
<dbReference type="InterPro" id="IPR019092">
    <property type="entry name" value="SSO2081-like_dom"/>
</dbReference>
<gene>
    <name evidence="3" type="ORF">HALO32_00691</name>
</gene>
<dbReference type="Pfam" id="PF09623">
    <property type="entry name" value="Cas_NE0113"/>
    <property type="match status" value="1"/>
</dbReference>
<evidence type="ECO:0000256" key="1">
    <source>
        <dbReference type="SAM" id="MobiDB-lite"/>
    </source>
</evidence>